<proteinExistence type="predicted"/>
<gene>
    <name evidence="1" type="ORF">NQG31_11810</name>
</gene>
<dbReference type="EMBL" id="JANIEK010000055">
    <property type="protein sequence ID" value="MCT4796234.1"/>
    <property type="molecule type" value="Genomic_DNA"/>
</dbReference>
<reference evidence="1 2" key="1">
    <citation type="submission" date="2022-07" db="EMBL/GenBank/DDBJ databases">
        <title>Genomic and pangenome structural analysis of the polyextremophile Exiguobacterium.</title>
        <authorList>
            <person name="Shen L."/>
        </authorList>
    </citation>
    <scope>NUCLEOTIDE SEQUENCE [LARGE SCALE GENOMIC DNA]</scope>
    <source>
        <strain evidence="1 2">12_1</strain>
    </source>
</reference>
<evidence type="ECO:0000313" key="2">
    <source>
        <dbReference type="Proteomes" id="UP001206821"/>
    </source>
</evidence>
<sequence length="153" mass="16991">MKHLLGFLLFLLVMAGGVAAIVSVFGDEARVIALEQEAYAEDEDVPLATSIDADLSDIPETFALLSDVFDEPISRKSVKQIHTRVADPSLDEGIVYQIAELDVSFEGRMTTINVEAEVYREDGTYVLFYFTGDEDVVLALDERIMAYYDELGI</sequence>
<dbReference type="RefSeq" id="WP_034814477.1">
    <property type="nucleotide sequence ID" value="NZ_JANIEK010000055.1"/>
</dbReference>
<keyword evidence="2" id="KW-1185">Reference proteome</keyword>
<evidence type="ECO:0000313" key="1">
    <source>
        <dbReference type="EMBL" id="MCT4796234.1"/>
    </source>
</evidence>
<organism evidence="1 2">
    <name type="scientific">Exiguobacterium alkaliphilum</name>
    <dbReference type="NCBI Taxonomy" id="1428684"/>
    <lineage>
        <taxon>Bacteria</taxon>
        <taxon>Bacillati</taxon>
        <taxon>Bacillota</taxon>
        <taxon>Bacilli</taxon>
        <taxon>Bacillales</taxon>
        <taxon>Bacillales Family XII. Incertae Sedis</taxon>
        <taxon>Exiguobacterium</taxon>
    </lineage>
</organism>
<dbReference type="Proteomes" id="UP001206821">
    <property type="component" value="Unassembled WGS sequence"/>
</dbReference>
<protein>
    <submittedName>
        <fullName evidence="1">Uncharacterized protein</fullName>
    </submittedName>
</protein>
<accession>A0ABT2KZ76</accession>
<name>A0ABT2KZ76_9BACL</name>
<comment type="caution">
    <text evidence="1">The sequence shown here is derived from an EMBL/GenBank/DDBJ whole genome shotgun (WGS) entry which is preliminary data.</text>
</comment>